<gene>
    <name evidence="2" type="ORF">SAMN05192558_11561</name>
</gene>
<feature type="region of interest" description="Disordered" evidence="1">
    <location>
        <begin position="1"/>
        <end position="40"/>
    </location>
</feature>
<evidence type="ECO:0000256" key="1">
    <source>
        <dbReference type="SAM" id="MobiDB-lite"/>
    </source>
</evidence>
<proteinExistence type="predicted"/>
<feature type="compositionally biased region" description="Basic and acidic residues" evidence="1">
    <location>
        <begin position="7"/>
        <end position="17"/>
    </location>
</feature>
<sequence length="40" mass="4359">MTTALDNQHRPTQRRDGGAAAIVGRQAVHERQSNSEEGGR</sequence>
<evidence type="ECO:0000313" key="3">
    <source>
        <dbReference type="Proteomes" id="UP000199651"/>
    </source>
</evidence>
<keyword evidence="3" id="KW-1185">Reference proteome</keyword>
<dbReference type="AlphaFoldDB" id="A0A1H0VSP1"/>
<reference evidence="3" key="1">
    <citation type="submission" date="2016-10" db="EMBL/GenBank/DDBJ databases">
        <authorList>
            <person name="Varghese N."/>
            <person name="Submissions S."/>
        </authorList>
    </citation>
    <scope>NUCLEOTIDE SEQUENCE [LARGE SCALE GENOMIC DNA]</scope>
    <source>
        <strain evidence="3">IBRC-M 10655</strain>
    </source>
</reference>
<protein>
    <submittedName>
        <fullName evidence="2">Uncharacterized protein</fullName>
    </submittedName>
</protein>
<feature type="compositionally biased region" description="Basic and acidic residues" evidence="1">
    <location>
        <begin position="27"/>
        <end position="40"/>
    </location>
</feature>
<organism evidence="2 3">
    <name type="scientific">Actinokineospora alba</name>
    <dbReference type="NCBI Taxonomy" id="504798"/>
    <lineage>
        <taxon>Bacteria</taxon>
        <taxon>Bacillati</taxon>
        <taxon>Actinomycetota</taxon>
        <taxon>Actinomycetes</taxon>
        <taxon>Pseudonocardiales</taxon>
        <taxon>Pseudonocardiaceae</taxon>
        <taxon>Actinokineospora</taxon>
    </lineage>
</organism>
<dbReference type="EMBL" id="FNJB01000015">
    <property type="protein sequence ID" value="SDP81116.1"/>
    <property type="molecule type" value="Genomic_DNA"/>
</dbReference>
<evidence type="ECO:0000313" key="2">
    <source>
        <dbReference type="EMBL" id="SDP81116.1"/>
    </source>
</evidence>
<dbReference type="Proteomes" id="UP000199651">
    <property type="component" value="Unassembled WGS sequence"/>
</dbReference>
<name>A0A1H0VSP1_9PSEU</name>
<accession>A0A1H0VSP1</accession>